<keyword evidence="1" id="KW-0235">DNA replication</keyword>
<dbReference type="AlphaFoldDB" id="M1X5D8"/>
<gene>
    <name evidence="9" type="ORF">RINTHH_10960</name>
</gene>
<dbReference type="InterPro" id="IPR008971">
    <property type="entry name" value="HSP40/DnaJ_pept-bd"/>
</dbReference>
<accession>M1X5D8</accession>
<protein>
    <submittedName>
        <fullName evidence="9">DnaJ-class molecular chaperone CbpA</fullName>
    </submittedName>
</protein>
<evidence type="ECO:0000256" key="2">
    <source>
        <dbReference type="ARBA" id="ARBA00022723"/>
    </source>
</evidence>
<evidence type="ECO:0000256" key="5">
    <source>
        <dbReference type="ARBA" id="ARBA00022833"/>
    </source>
</evidence>
<dbReference type="GO" id="GO:0042026">
    <property type="term" value="P:protein refolding"/>
    <property type="evidence" value="ECO:0007669"/>
    <property type="project" value="TreeGrafter"/>
</dbReference>
<evidence type="ECO:0000256" key="1">
    <source>
        <dbReference type="ARBA" id="ARBA00022705"/>
    </source>
</evidence>
<dbReference type="GO" id="GO:0051082">
    <property type="term" value="F:unfolded protein binding"/>
    <property type="evidence" value="ECO:0007669"/>
    <property type="project" value="InterPro"/>
</dbReference>
<keyword evidence="4" id="KW-0863">Zinc-finger</keyword>
<evidence type="ECO:0000259" key="8">
    <source>
        <dbReference type="Pfam" id="PF01556"/>
    </source>
</evidence>
<proteinExistence type="predicted"/>
<dbReference type="GO" id="GO:0005737">
    <property type="term" value="C:cytoplasm"/>
    <property type="evidence" value="ECO:0007669"/>
    <property type="project" value="TreeGrafter"/>
</dbReference>
<dbReference type="PANTHER" id="PTHR43096">
    <property type="entry name" value="DNAJ HOMOLOG 1, MITOCHONDRIAL-RELATED"/>
    <property type="match status" value="1"/>
</dbReference>
<evidence type="ECO:0000313" key="9">
    <source>
        <dbReference type="EMBL" id="CCH67251.1"/>
    </source>
</evidence>
<dbReference type="PANTHER" id="PTHR43096:SF52">
    <property type="entry name" value="DNAJ HOMOLOG 1, MITOCHONDRIAL-RELATED"/>
    <property type="match status" value="1"/>
</dbReference>
<dbReference type="EMBL" id="CAIY01000039">
    <property type="protein sequence ID" value="CCH67251.1"/>
    <property type="molecule type" value="Genomic_DNA"/>
</dbReference>
<reference evidence="9 10" key="1">
    <citation type="submission" date="2012-05" db="EMBL/GenBank/DDBJ databases">
        <authorList>
            <person name="Hilton J."/>
        </authorList>
    </citation>
    <scope>NUCLEOTIDE SEQUENCE [LARGE SCALE GENOMIC DNA]</scope>
    <source>
        <strain evidence="9 10">HH01</strain>
    </source>
</reference>
<feature type="domain" description="Chaperone DnaJ C-terminal" evidence="8">
    <location>
        <begin position="25"/>
        <end position="163"/>
    </location>
</feature>
<dbReference type="CDD" id="cd10747">
    <property type="entry name" value="DnaJ_C"/>
    <property type="match status" value="1"/>
</dbReference>
<dbReference type="GO" id="GO:0008270">
    <property type="term" value="F:zinc ion binding"/>
    <property type="evidence" value="ECO:0007669"/>
    <property type="project" value="UniProtKB-KW"/>
</dbReference>
<evidence type="ECO:0000256" key="6">
    <source>
        <dbReference type="ARBA" id="ARBA00023016"/>
    </source>
</evidence>
<keyword evidence="3" id="KW-0677">Repeat</keyword>
<organism evidence="9 10">
    <name type="scientific">Richelia intracellularis HH01</name>
    <dbReference type="NCBI Taxonomy" id="1165094"/>
    <lineage>
        <taxon>Bacteria</taxon>
        <taxon>Bacillati</taxon>
        <taxon>Cyanobacteriota</taxon>
        <taxon>Cyanophyceae</taxon>
        <taxon>Nostocales</taxon>
        <taxon>Nostocaceae</taxon>
        <taxon>Richelia</taxon>
    </lineage>
</organism>
<dbReference type="InterPro" id="IPR002939">
    <property type="entry name" value="DnaJ_C"/>
</dbReference>
<evidence type="ECO:0000256" key="7">
    <source>
        <dbReference type="ARBA" id="ARBA00023186"/>
    </source>
</evidence>
<reference evidence="10" key="2">
    <citation type="submission" date="2016-01" db="EMBL/GenBank/DDBJ databases">
        <title>Diatom-associated endosymboitic cyanobacterium lacks core nitrogen metabolism enzymes.</title>
        <authorList>
            <person name="Hilton J.A."/>
            <person name="Foster R.A."/>
            <person name="Tripp H.J."/>
            <person name="Carter B.J."/>
            <person name="Zehr J.P."/>
            <person name="Villareal T.A."/>
        </authorList>
    </citation>
    <scope>NUCLEOTIDE SEQUENCE [LARGE SCALE GENOMIC DNA]</scope>
    <source>
        <strain evidence="10">HH01</strain>
    </source>
</reference>
<evidence type="ECO:0000313" key="10">
    <source>
        <dbReference type="Proteomes" id="UP000053051"/>
    </source>
</evidence>
<dbReference type="FunFam" id="2.60.260.20:FF:000005">
    <property type="entry name" value="Chaperone protein dnaJ 1, mitochondrial"/>
    <property type="match status" value="1"/>
</dbReference>
<dbReference type="Gene3D" id="2.60.260.20">
    <property type="entry name" value="Urease metallochaperone UreE, N-terminal domain"/>
    <property type="match status" value="2"/>
</dbReference>
<keyword evidence="10" id="KW-1185">Reference proteome</keyword>
<dbReference type="Proteomes" id="UP000053051">
    <property type="component" value="Unassembled WGS sequence"/>
</dbReference>
<keyword evidence="7" id="KW-0143">Chaperone</keyword>
<keyword evidence="2" id="KW-0479">Metal-binding</keyword>
<sequence>MIKDPFHSSRTKVQYTVAHTGCRDIEARLTLPLEKAYKGGLERIRLEDGRSLEVDMPPGMVTGQTVRLREQGILGGDLYLKITVEDHPVFRLEGTDIYCKVPITPSEAVLGGQIEAPTLDGLVKMNIPSGVKPSQMLRLSGKGYPGEWGERGDQIVEIQIIIPKNITPEEKELYKKLRSVETIKPRVGLI</sequence>
<evidence type="ECO:0000256" key="3">
    <source>
        <dbReference type="ARBA" id="ARBA00022737"/>
    </source>
</evidence>
<comment type="caution">
    <text evidence="9">The sequence shown here is derived from an EMBL/GenBank/DDBJ whole genome shotgun (WGS) entry which is preliminary data.</text>
</comment>
<keyword evidence="5" id="KW-0862">Zinc</keyword>
<keyword evidence="6" id="KW-0346">Stress response</keyword>
<dbReference type="SUPFAM" id="SSF49493">
    <property type="entry name" value="HSP40/DnaJ peptide-binding domain"/>
    <property type="match status" value="2"/>
</dbReference>
<evidence type="ECO:0000256" key="4">
    <source>
        <dbReference type="ARBA" id="ARBA00022771"/>
    </source>
</evidence>
<name>M1X5D8_9NOST</name>
<dbReference type="STRING" id="1165094.RINTHH_10960"/>
<dbReference type="Pfam" id="PF01556">
    <property type="entry name" value="DnaJ_C"/>
    <property type="match status" value="1"/>
</dbReference>
<dbReference type="GO" id="GO:0006260">
    <property type="term" value="P:DNA replication"/>
    <property type="evidence" value="ECO:0007669"/>
    <property type="project" value="UniProtKB-KW"/>
</dbReference>